<proteinExistence type="predicted"/>
<dbReference type="InterPro" id="IPR051396">
    <property type="entry name" value="Bact_Antivir_Def_Nuclease"/>
</dbReference>
<dbReference type="Gene3D" id="3.40.50.300">
    <property type="entry name" value="P-loop containing nucleotide triphosphate hydrolases"/>
    <property type="match status" value="2"/>
</dbReference>
<dbReference type="GO" id="GO:0016887">
    <property type="term" value="F:ATP hydrolysis activity"/>
    <property type="evidence" value="ECO:0007669"/>
    <property type="project" value="InterPro"/>
</dbReference>
<feature type="domain" description="Rad50/SbcC-type AAA" evidence="2">
    <location>
        <begin position="214"/>
        <end position="258"/>
    </location>
</feature>
<evidence type="ECO:0000313" key="4">
    <source>
        <dbReference type="Proteomes" id="UP000471490"/>
    </source>
</evidence>
<dbReference type="Proteomes" id="UP000471490">
    <property type="component" value="Unassembled WGS sequence"/>
</dbReference>
<dbReference type="RefSeq" id="WP_021517958.1">
    <property type="nucleotide sequence ID" value="NZ_CP054236.1"/>
</dbReference>
<dbReference type="SUPFAM" id="SSF52540">
    <property type="entry name" value="P-loop containing nucleoside triphosphate hydrolases"/>
    <property type="match status" value="1"/>
</dbReference>
<protein>
    <submittedName>
        <fullName evidence="3">AAA family ATPase</fullName>
    </submittedName>
</protein>
<dbReference type="Pfam" id="PF13476">
    <property type="entry name" value="AAA_23"/>
    <property type="match status" value="1"/>
</dbReference>
<evidence type="ECO:0000259" key="2">
    <source>
        <dbReference type="Pfam" id="PF13476"/>
    </source>
</evidence>
<dbReference type="InterPro" id="IPR038729">
    <property type="entry name" value="Rad50/SbcC_AAA"/>
</dbReference>
<reference evidence="3 4" key="1">
    <citation type="journal article" date="2020" name="Int. J. Nanomedicine">
        <title>Consequences Of Long-Term Bacteria's Exposure To Silver Nanoformulations With Different PhysicoChemical Properties.</title>
        <authorList>
            <person name="Kedziora A."/>
            <person name="Wernecki M."/>
            <person name="Korzekwa K."/>
            <person name="Speruda M."/>
            <person name="Gerasymchuk Y."/>
            <person name="Lukowiak A."/>
            <person name="Bugla-Ploskonska G."/>
        </authorList>
    </citation>
    <scope>NUCLEOTIDE SEQUENCE [LARGE SCALE GENOMIC DNA]</scope>
    <source>
        <strain evidence="3 4">ATCC 11230</strain>
    </source>
</reference>
<dbReference type="InterPro" id="IPR003959">
    <property type="entry name" value="ATPase_AAA_core"/>
</dbReference>
<dbReference type="InterPro" id="IPR027417">
    <property type="entry name" value="P-loop_NTPase"/>
</dbReference>
<organism evidence="3 4">
    <name type="scientific">Escherichia coli</name>
    <dbReference type="NCBI Taxonomy" id="562"/>
    <lineage>
        <taxon>Bacteria</taxon>
        <taxon>Pseudomonadati</taxon>
        <taxon>Pseudomonadota</taxon>
        <taxon>Gammaproteobacteria</taxon>
        <taxon>Enterobacterales</taxon>
        <taxon>Enterobacteriaceae</taxon>
        <taxon>Escherichia</taxon>
    </lineage>
</organism>
<dbReference type="GO" id="GO:0005524">
    <property type="term" value="F:ATP binding"/>
    <property type="evidence" value="ECO:0007669"/>
    <property type="project" value="InterPro"/>
</dbReference>
<feature type="domain" description="ATPase AAA-type core" evidence="1">
    <location>
        <begin position="422"/>
        <end position="514"/>
    </location>
</feature>
<name>A0A6N9SGZ2_ECOLX</name>
<accession>A0A6N9SGZ2</accession>
<dbReference type="Pfam" id="PF13304">
    <property type="entry name" value="AAA_21"/>
    <property type="match status" value="1"/>
</dbReference>
<dbReference type="GO" id="GO:0006302">
    <property type="term" value="P:double-strand break repair"/>
    <property type="evidence" value="ECO:0007669"/>
    <property type="project" value="InterPro"/>
</dbReference>
<dbReference type="PANTHER" id="PTHR43581:SF2">
    <property type="entry name" value="EXCINUCLEASE ATPASE SUBUNIT"/>
    <property type="match status" value="1"/>
</dbReference>
<dbReference type="PANTHER" id="PTHR43581">
    <property type="entry name" value="ATP/GTP PHOSPHATASE"/>
    <property type="match status" value="1"/>
</dbReference>
<evidence type="ECO:0000313" key="3">
    <source>
        <dbReference type="EMBL" id="NDR94725.1"/>
    </source>
</evidence>
<sequence>MFFSQNAVLNAIVDLKKVHPFFGITFLVCKKNNLPIGTSTQFALDAKNKCFLEEVHKIDPDSEYFYQPFTYQTSHEWLNNNYASSGLQAINTQTFSAAFIHPKRTQQWGWADNYLHILKDHPSVKKNKISLISLCIWLYKFNEFPQNTSFESIISTFTQEYNISDKELEELFLLEECNINELFDDECITWDKIKGKLSLPPDSKPENGGTLSLLSIENIGPAKKLVIEPKTRLNIITGDNGLGKSFILESAWWALTNTWTDRVAYPDPRLRGKKINLTYSIKGNGEFKSGNCVNFDWDNFNWPIQTDRPTIPGLIVYAKVDGSFAVWDPARKYSTQSTFNEKEKFVFKSKEVWDGQDGIGVLEGLIRDWMTWKNDSKNQHFKHFEKVLEKLSPPDLGVLKPGEPVRIPDDPRVIPTLVHPYGEIPITNASAGVRRIVALAYMIVWAWNEHVVISEMMNIPPQNNMVVLVDELEAHLHPKWQRAFLPSLIALDKVFSSELKIQFIIATHSPLVMASSEEVFDIETDSLYHLQLDNKGHITLDELDFVKYGDVSSWLMSPIFELRQARSQEGEAAIEDAKKIQALENPDIEMIEDITVRLRKYLSATDKFWPRWIIFAERNGVKL</sequence>
<dbReference type="EMBL" id="VLTB01000432">
    <property type="protein sequence ID" value="NDR94725.1"/>
    <property type="molecule type" value="Genomic_DNA"/>
</dbReference>
<evidence type="ECO:0000259" key="1">
    <source>
        <dbReference type="Pfam" id="PF13304"/>
    </source>
</evidence>
<dbReference type="AlphaFoldDB" id="A0A6N9SGZ2"/>
<comment type="caution">
    <text evidence="3">The sequence shown here is derived from an EMBL/GenBank/DDBJ whole genome shotgun (WGS) entry which is preliminary data.</text>
</comment>
<gene>
    <name evidence="3" type="ORF">FPI65_26340</name>
</gene>